<dbReference type="Proteomes" id="UP001208534">
    <property type="component" value="Unassembled WGS sequence"/>
</dbReference>
<gene>
    <name evidence="1" type="ORF">KTH64_02405</name>
</gene>
<evidence type="ECO:0000313" key="1">
    <source>
        <dbReference type="EMBL" id="MCU4395842.1"/>
    </source>
</evidence>
<dbReference type="EMBL" id="JAHPRE010000006">
    <property type="protein sequence ID" value="MCU4395842.1"/>
    <property type="molecule type" value="Genomic_DNA"/>
</dbReference>
<evidence type="ECO:0008006" key="3">
    <source>
        <dbReference type="Google" id="ProtNLM"/>
    </source>
</evidence>
<evidence type="ECO:0000313" key="2">
    <source>
        <dbReference type="Proteomes" id="UP001208534"/>
    </source>
</evidence>
<proteinExistence type="predicted"/>
<protein>
    <recommendedName>
        <fullName evidence="3">Alpha/beta hydrolase</fullName>
    </recommendedName>
</protein>
<accession>A0AAW5RAN3</accession>
<dbReference type="AlphaFoldDB" id="A0AAW5RAN3"/>
<organism evidence="1 2">
    <name type="scientific">Acinetobacter junii</name>
    <dbReference type="NCBI Taxonomy" id="40215"/>
    <lineage>
        <taxon>Bacteria</taxon>
        <taxon>Pseudomonadati</taxon>
        <taxon>Pseudomonadota</taxon>
        <taxon>Gammaproteobacteria</taxon>
        <taxon>Moraxellales</taxon>
        <taxon>Moraxellaceae</taxon>
        <taxon>Acinetobacter</taxon>
    </lineage>
</organism>
<reference evidence="1" key="1">
    <citation type="submission" date="2021-06" db="EMBL/GenBank/DDBJ databases">
        <title>Propagation of a rapidly emergent carbapenem-resistant Acinetobacter baumannii lineage by various extra-hospital transmission networks.</title>
        <authorList>
            <person name="Calix J."/>
        </authorList>
    </citation>
    <scope>NUCLEOTIDE SEQUENCE</scope>
    <source>
        <strain evidence="1">WU_MDCI_Aw63</strain>
    </source>
</reference>
<dbReference type="RefSeq" id="WP_262578444.1">
    <property type="nucleotide sequence ID" value="NZ_JAHPRE010000006.1"/>
</dbReference>
<name>A0AAW5RAN3_ACIJU</name>
<sequence>MNSITLSEHRCANKCTDFKKTGEQCSHCLIKQQETDSENNQDFQAVLNLVGGIKAALKILNGNPDAFDWYSLEKNYYYGTRSNENLISLDQLQQACNQYFVTVFGGIKAIQYIVENAPVGATHFDRYFEKIDFRTKEIFIWVDGAWSQQELRIMGFNKAIADSVALNDLRNTLETMQLPVIHGFGDSVFTYEQITQSTVERIQYFNLQKEVAQEDGAHSEADSFDNQADGAYLLWFHLTKSCQSKFDLERLQKLVGARS</sequence>
<comment type="caution">
    <text evidence="1">The sequence shown here is derived from an EMBL/GenBank/DDBJ whole genome shotgun (WGS) entry which is preliminary data.</text>
</comment>